<evidence type="ECO:0000256" key="10">
    <source>
        <dbReference type="ARBA" id="ARBA00023303"/>
    </source>
</evidence>
<protein>
    <submittedName>
        <fullName evidence="14">Uncharacterized protein</fullName>
    </submittedName>
</protein>
<accession>A0AAD9KAD1</accession>
<evidence type="ECO:0000256" key="11">
    <source>
        <dbReference type="RuleBase" id="RU000679"/>
    </source>
</evidence>
<evidence type="ECO:0000313" key="15">
    <source>
        <dbReference type="Proteomes" id="UP001208570"/>
    </source>
</evidence>
<evidence type="ECO:0000256" key="6">
    <source>
        <dbReference type="ARBA" id="ARBA00023053"/>
    </source>
</evidence>
<dbReference type="InterPro" id="IPR001873">
    <property type="entry name" value="ENaC"/>
</dbReference>
<dbReference type="Pfam" id="PF00858">
    <property type="entry name" value="ASC"/>
    <property type="match status" value="1"/>
</dbReference>
<keyword evidence="7 11" id="KW-0406">Ion transport</keyword>
<dbReference type="AlphaFoldDB" id="A0AAD9KAD1"/>
<dbReference type="PANTHER" id="PTHR11690:SF248">
    <property type="entry name" value="PICKPOCKET 17, ISOFORM A"/>
    <property type="match status" value="1"/>
</dbReference>
<keyword evidence="8 13" id="KW-0472">Membrane</keyword>
<keyword evidence="3 11" id="KW-0894">Sodium channel</keyword>
<keyword evidence="4 11" id="KW-0812">Transmembrane</keyword>
<evidence type="ECO:0000256" key="2">
    <source>
        <dbReference type="ARBA" id="ARBA00022448"/>
    </source>
</evidence>
<dbReference type="InterPro" id="IPR020903">
    <property type="entry name" value="ENaC_CS"/>
</dbReference>
<dbReference type="Proteomes" id="UP001208570">
    <property type="component" value="Unassembled WGS sequence"/>
</dbReference>
<keyword evidence="6" id="KW-0915">Sodium</keyword>
<organism evidence="14 15">
    <name type="scientific">Paralvinella palmiformis</name>
    <dbReference type="NCBI Taxonomy" id="53620"/>
    <lineage>
        <taxon>Eukaryota</taxon>
        <taxon>Metazoa</taxon>
        <taxon>Spiralia</taxon>
        <taxon>Lophotrochozoa</taxon>
        <taxon>Annelida</taxon>
        <taxon>Polychaeta</taxon>
        <taxon>Sedentaria</taxon>
        <taxon>Canalipalpata</taxon>
        <taxon>Terebellida</taxon>
        <taxon>Terebelliformia</taxon>
        <taxon>Alvinellidae</taxon>
        <taxon>Paralvinella</taxon>
    </lineage>
</organism>
<dbReference type="Gene3D" id="1.10.287.770">
    <property type="entry name" value="YojJ-like"/>
    <property type="match status" value="1"/>
</dbReference>
<evidence type="ECO:0000256" key="12">
    <source>
        <dbReference type="SAM" id="MobiDB-lite"/>
    </source>
</evidence>
<dbReference type="Gene3D" id="2.60.470.10">
    <property type="entry name" value="Acid-sensing ion channels like domains"/>
    <property type="match status" value="1"/>
</dbReference>
<keyword evidence="2 11" id="KW-0813">Transport</keyword>
<evidence type="ECO:0000256" key="8">
    <source>
        <dbReference type="ARBA" id="ARBA00023136"/>
    </source>
</evidence>
<comment type="caution">
    <text evidence="14">The sequence shown here is derived from an EMBL/GenBank/DDBJ whole genome shotgun (WGS) entry which is preliminary data.</text>
</comment>
<dbReference type="EMBL" id="JAODUP010000032">
    <property type="protein sequence ID" value="KAK2167010.1"/>
    <property type="molecule type" value="Genomic_DNA"/>
</dbReference>
<evidence type="ECO:0000256" key="3">
    <source>
        <dbReference type="ARBA" id="ARBA00022461"/>
    </source>
</evidence>
<comment type="subcellular location">
    <subcellularLocation>
        <location evidence="1">Membrane</location>
        <topology evidence="1">Multi-pass membrane protein</topology>
    </subcellularLocation>
</comment>
<evidence type="ECO:0000256" key="5">
    <source>
        <dbReference type="ARBA" id="ARBA00022989"/>
    </source>
</evidence>
<name>A0AAD9KAD1_9ANNE</name>
<gene>
    <name evidence="14" type="ORF">LSH36_32g01010</name>
</gene>
<dbReference type="PANTHER" id="PTHR11690">
    <property type="entry name" value="AMILORIDE-SENSITIVE SODIUM CHANNEL-RELATED"/>
    <property type="match status" value="1"/>
</dbReference>
<evidence type="ECO:0000256" key="4">
    <source>
        <dbReference type="ARBA" id="ARBA00022692"/>
    </source>
</evidence>
<dbReference type="GO" id="GO:0015280">
    <property type="term" value="F:ligand-gated sodium channel activity"/>
    <property type="evidence" value="ECO:0007669"/>
    <property type="project" value="TreeGrafter"/>
</dbReference>
<feature type="region of interest" description="Disordered" evidence="12">
    <location>
        <begin position="102"/>
        <end position="127"/>
    </location>
</feature>
<evidence type="ECO:0000256" key="9">
    <source>
        <dbReference type="ARBA" id="ARBA00023201"/>
    </source>
</evidence>
<evidence type="ECO:0000256" key="13">
    <source>
        <dbReference type="SAM" id="Phobius"/>
    </source>
</evidence>
<proteinExistence type="inferred from homology"/>
<dbReference type="PRINTS" id="PR01078">
    <property type="entry name" value="AMINACHANNEL"/>
</dbReference>
<keyword evidence="9 11" id="KW-0739">Sodium transport</keyword>
<keyword evidence="5 13" id="KW-1133">Transmembrane helix</keyword>
<feature type="transmembrane region" description="Helical" evidence="13">
    <location>
        <begin position="165"/>
        <end position="183"/>
    </location>
</feature>
<keyword evidence="10 11" id="KW-0407">Ion channel</keyword>
<reference evidence="14" key="1">
    <citation type="journal article" date="2023" name="Mol. Biol. Evol.">
        <title>Third-Generation Sequencing Reveals the Adaptive Role of the Epigenome in Three Deep-Sea Polychaetes.</title>
        <authorList>
            <person name="Perez M."/>
            <person name="Aroh O."/>
            <person name="Sun Y."/>
            <person name="Lan Y."/>
            <person name="Juniper S.K."/>
            <person name="Young C.R."/>
            <person name="Angers B."/>
            <person name="Qian P.Y."/>
        </authorList>
    </citation>
    <scope>NUCLEOTIDE SEQUENCE</scope>
    <source>
        <strain evidence="14">P08H-3</strain>
    </source>
</reference>
<dbReference type="PROSITE" id="PS01206">
    <property type="entry name" value="ASC"/>
    <property type="match status" value="1"/>
</dbReference>
<evidence type="ECO:0000256" key="7">
    <source>
        <dbReference type="ARBA" id="ARBA00023065"/>
    </source>
</evidence>
<dbReference type="GO" id="GO:0005886">
    <property type="term" value="C:plasma membrane"/>
    <property type="evidence" value="ECO:0007669"/>
    <property type="project" value="TreeGrafter"/>
</dbReference>
<evidence type="ECO:0000313" key="14">
    <source>
        <dbReference type="EMBL" id="KAK2167010.1"/>
    </source>
</evidence>
<keyword evidence="15" id="KW-1185">Reference proteome</keyword>
<sequence>MDWAIFDFTVRTRLQGWSWPNLCLHAAVTNGELVFDKWAPLERRKEAITCTNSVSSLNGAILRDPNYGTLTARDSSATTLASYRTSVASTMMASAKVGDPEMALNVPHNGDSRRSRISPMTYASSDNGKTVRNGPLRKLFDNFMDYTSSHGFAHIKRVNNRPGKMIWLILTLLGIGVAMYHAYKVIEQYTRYDYNTLLDIKFDANITFPAVTICNLNPYRLKQVERVVSFDKDLGRKYEEFTKGNDSSNSFAQLNDLLQAVNQLSKTNKSLLGHQLPDMLVECFYGSRECSADNFTLSYNFALGNCYTFNELSDFITNRAGPRYGLKLVMFTEIHQYVPQVAGSTGFKVVVHNQNQVPFPEEEGFHVASGFKTLIGVRRFELQRLGYPYYKCHPSATAGSLNLYNQTFKDSYSRSVCLRSCYQNALIDNCGCYTDEVPYPERMNKGITACSTNDTMEECSNVLYSKYFNDIEADIDALCPDCYPVCTEVKYYGTFSQSMIPVPNDDYVEQYILRMTRKSQSFQEWFDKLKEKNFSKETLDEKARYALAQVQIFFDELNYESVYQKPASTATDVISNLGGQLGLWIGMSLLSVFEYFELLGRLVIVLTRQIGKIDKTQQAPDIESQSTEM</sequence>
<comment type="similarity">
    <text evidence="11">Belongs to the amiloride-sensitive sodium channel (TC 1.A.6) family.</text>
</comment>
<evidence type="ECO:0000256" key="1">
    <source>
        <dbReference type="ARBA" id="ARBA00004141"/>
    </source>
</evidence>